<sequence length="378" mass="40127">MSALLIRNAKPIGFAAAPQSADILIGGDGKIAQVGNGISASGAQELDLKGAYLSPGWVDLHTHVYYGATDISVRTREIGAETGVTTLVDAGSAGEANFVGFREYVAEPAREEIFAILNLGSIGLVACNRVSELQDHRSIDVDRTLACIEANRDIIKGLKVRASGVIVGSWGITPVKIGKKLAKLTGLPLMVHVGEVPPLPEEVFEILTPGDIITHCFHGKRGGNLMEDEELFQWAERLADQGVVLDIGHGAASFSYEVGMAGLKRGLLPTTISSDLHNRNINGPVWDLSLVMSKMLALGMPLDAVITAVTGNARKAIRVPHEGFLSVGSKAMLTAFTLEDCDLSLPDAMKVPLTLKQRFAPKHVILGNTAITAASRKA</sequence>
<dbReference type="SUPFAM" id="SSF51556">
    <property type="entry name" value="Metallo-dependent hydrolases"/>
    <property type="match status" value="1"/>
</dbReference>
<dbReference type="EMBL" id="JBHUIP010000016">
    <property type="protein sequence ID" value="MFD2265228.1"/>
    <property type="molecule type" value="Genomic_DNA"/>
</dbReference>
<reference evidence="2" key="1">
    <citation type="journal article" date="2019" name="Int. J. Syst. Evol. Microbiol.">
        <title>The Global Catalogue of Microorganisms (GCM) 10K type strain sequencing project: providing services to taxonomists for standard genome sequencing and annotation.</title>
        <authorList>
            <consortium name="The Broad Institute Genomics Platform"/>
            <consortium name="The Broad Institute Genome Sequencing Center for Infectious Disease"/>
            <person name="Wu L."/>
            <person name="Ma J."/>
        </authorList>
    </citation>
    <scope>NUCLEOTIDE SEQUENCE [LARGE SCALE GENOMIC DNA]</scope>
    <source>
        <strain evidence="2">CGMCC 1.19062</strain>
    </source>
</reference>
<dbReference type="PANTHER" id="PTHR42717">
    <property type="entry name" value="DIHYDROOROTASE-RELATED"/>
    <property type="match status" value="1"/>
</dbReference>
<dbReference type="InterPro" id="IPR020043">
    <property type="entry name" value="Deacetylase_Atu3266-like"/>
</dbReference>
<dbReference type="PANTHER" id="PTHR42717:SF1">
    <property type="entry name" value="IMIDAZOLONEPROPIONASE AND RELATED AMIDOHYDROLASES"/>
    <property type="match status" value="1"/>
</dbReference>
<dbReference type="SUPFAM" id="SSF51338">
    <property type="entry name" value="Composite domain of metallo-dependent hydrolases"/>
    <property type="match status" value="1"/>
</dbReference>
<dbReference type="NCBIfam" id="NF006689">
    <property type="entry name" value="PRK09237.1"/>
    <property type="match status" value="1"/>
</dbReference>
<comment type="caution">
    <text evidence="1">The sequence shown here is derived from an EMBL/GenBank/DDBJ whole genome shotgun (WGS) entry which is preliminary data.</text>
</comment>
<gene>
    <name evidence="1" type="ORF">ACFSM5_20160</name>
</gene>
<dbReference type="Proteomes" id="UP001597295">
    <property type="component" value="Unassembled WGS sequence"/>
</dbReference>
<protein>
    <submittedName>
        <fullName evidence="1">Amidohydrolase/deacetylase family metallohydrolase</fullName>
    </submittedName>
</protein>
<dbReference type="Gene3D" id="3.20.20.140">
    <property type="entry name" value="Metal-dependent hydrolases"/>
    <property type="match status" value="1"/>
</dbReference>
<dbReference type="InterPro" id="IPR032466">
    <property type="entry name" value="Metal_Hydrolase"/>
</dbReference>
<dbReference type="Gene3D" id="2.30.40.10">
    <property type="entry name" value="Urease, subunit C, domain 1"/>
    <property type="match status" value="1"/>
</dbReference>
<proteinExistence type="predicted"/>
<accession>A0ABW5DVR8</accession>
<keyword evidence="2" id="KW-1185">Reference proteome</keyword>
<dbReference type="RefSeq" id="WP_379878400.1">
    <property type="nucleotide sequence ID" value="NZ_JBHUIP010000016.1"/>
</dbReference>
<dbReference type="PIRSF" id="PIRSF039004">
    <property type="entry name" value="ADE_EF_0837"/>
    <property type="match status" value="1"/>
</dbReference>
<organism evidence="1 2">
    <name type="scientific">Lacibacterium aquatile</name>
    <dbReference type="NCBI Taxonomy" id="1168082"/>
    <lineage>
        <taxon>Bacteria</taxon>
        <taxon>Pseudomonadati</taxon>
        <taxon>Pseudomonadota</taxon>
        <taxon>Alphaproteobacteria</taxon>
        <taxon>Rhodospirillales</taxon>
        <taxon>Rhodospirillaceae</taxon>
    </lineage>
</organism>
<evidence type="ECO:0000313" key="1">
    <source>
        <dbReference type="EMBL" id="MFD2265228.1"/>
    </source>
</evidence>
<evidence type="ECO:0000313" key="2">
    <source>
        <dbReference type="Proteomes" id="UP001597295"/>
    </source>
</evidence>
<name>A0ABW5DVR8_9PROT</name>
<dbReference type="InterPro" id="IPR011059">
    <property type="entry name" value="Metal-dep_hydrolase_composite"/>
</dbReference>